<gene>
    <name evidence="2" type="ORF">SAMN02746041_02897</name>
</gene>
<dbReference type="InterPro" id="IPR027417">
    <property type="entry name" value="P-loop_NTPase"/>
</dbReference>
<evidence type="ECO:0000259" key="1">
    <source>
        <dbReference type="SMART" id="SM00382"/>
    </source>
</evidence>
<dbReference type="InterPro" id="IPR003593">
    <property type="entry name" value="AAA+_ATPase"/>
</dbReference>
<evidence type="ECO:0000313" key="2">
    <source>
        <dbReference type="EMBL" id="SMC27185.1"/>
    </source>
</evidence>
<dbReference type="Proteomes" id="UP000192783">
    <property type="component" value="Unassembled WGS sequence"/>
</dbReference>
<dbReference type="AlphaFoldDB" id="A0A1W1XTL1"/>
<dbReference type="OrthoDB" id="5431166at2"/>
<accession>A0A1W1XTL1</accession>
<dbReference type="STRING" id="1121390.SAMN02746041_02897"/>
<proteinExistence type="predicted"/>
<dbReference type="SMART" id="SM00382">
    <property type="entry name" value="AAA"/>
    <property type="match status" value="1"/>
</dbReference>
<organism evidence="2 3">
    <name type="scientific">Desulfacinum hydrothermale DSM 13146</name>
    <dbReference type="NCBI Taxonomy" id="1121390"/>
    <lineage>
        <taxon>Bacteria</taxon>
        <taxon>Pseudomonadati</taxon>
        <taxon>Thermodesulfobacteriota</taxon>
        <taxon>Syntrophobacteria</taxon>
        <taxon>Syntrophobacterales</taxon>
        <taxon>Syntrophobacteraceae</taxon>
        <taxon>Desulfacinum</taxon>
    </lineage>
</organism>
<dbReference type="SUPFAM" id="SSF52540">
    <property type="entry name" value="P-loop containing nucleoside triphosphate hydrolases"/>
    <property type="match status" value="1"/>
</dbReference>
<evidence type="ECO:0000313" key="3">
    <source>
        <dbReference type="Proteomes" id="UP000192783"/>
    </source>
</evidence>
<keyword evidence="3" id="KW-1185">Reference proteome</keyword>
<name>A0A1W1XTL1_9BACT</name>
<feature type="domain" description="AAA+ ATPase" evidence="1">
    <location>
        <begin position="11"/>
        <end position="178"/>
    </location>
</feature>
<sequence>MSPVAAVDRISGRFTLIIGEVNSGKTTLTQRLLQEAARTEPGPLVVVDLAPQIPSHVARRAGKGGIGGRLQAPLARHVHILCAELSAPRLTGGSDAERQALARDNAQRIEPLFAQALSLNPSHLFVNDVSLYLQAGSPERLLGWLSRVETCVVNGYFGTSLGDDALSKRERLAMLALCLHCDTLIFLEKISTKR</sequence>
<reference evidence="2 3" key="1">
    <citation type="submission" date="2017-04" db="EMBL/GenBank/DDBJ databases">
        <authorList>
            <person name="Afonso C.L."/>
            <person name="Miller P.J."/>
            <person name="Scott M.A."/>
            <person name="Spackman E."/>
            <person name="Goraichik I."/>
            <person name="Dimitrov K.M."/>
            <person name="Suarez D.L."/>
            <person name="Swayne D.E."/>
        </authorList>
    </citation>
    <scope>NUCLEOTIDE SEQUENCE [LARGE SCALE GENOMIC DNA]</scope>
    <source>
        <strain evidence="2 3">DSM 13146</strain>
    </source>
</reference>
<protein>
    <recommendedName>
        <fullName evidence="1">AAA+ ATPase domain-containing protein</fullName>
    </recommendedName>
</protein>
<dbReference type="EMBL" id="FWXF01000020">
    <property type="protein sequence ID" value="SMC27185.1"/>
    <property type="molecule type" value="Genomic_DNA"/>
</dbReference>
<dbReference type="RefSeq" id="WP_084058801.1">
    <property type="nucleotide sequence ID" value="NZ_FWXF01000020.1"/>
</dbReference>